<dbReference type="RefSeq" id="WP_206984208.1">
    <property type="nucleotide sequence ID" value="NZ_JAFLQZ010000005.1"/>
</dbReference>
<comment type="caution">
    <text evidence="1">The sequence shown here is derived from an EMBL/GenBank/DDBJ whole genome shotgun (WGS) entry which is preliminary data.</text>
</comment>
<dbReference type="AlphaFoldDB" id="A0A939EYL0"/>
<name>A0A939EYL0_9BACT</name>
<sequence length="151" mass="17624">MICNLDSLCLQFYPRLRLLRWEWRGPMSLGRFQVAFSQMLVFASQHTPNRWLIDLATMPPLGIDEQEWLSEMWLPCAQNLSLRHLAVVLPNSLHNQLVIENVIQDGRQYFNANMQFFADSTTGLDWLTGSAQLMLDLEREWQAAHIIHLQT</sequence>
<organism evidence="1 2">
    <name type="scientific">Hymenobacter telluris</name>
    <dbReference type="NCBI Taxonomy" id="2816474"/>
    <lineage>
        <taxon>Bacteria</taxon>
        <taxon>Pseudomonadati</taxon>
        <taxon>Bacteroidota</taxon>
        <taxon>Cytophagia</taxon>
        <taxon>Cytophagales</taxon>
        <taxon>Hymenobacteraceae</taxon>
        <taxon>Hymenobacter</taxon>
    </lineage>
</organism>
<evidence type="ECO:0000313" key="1">
    <source>
        <dbReference type="EMBL" id="MBO0358268.1"/>
    </source>
</evidence>
<accession>A0A939EYL0</accession>
<proteinExistence type="predicted"/>
<evidence type="ECO:0000313" key="2">
    <source>
        <dbReference type="Proteomes" id="UP000664144"/>
    </source>
</evidence>
<reference evidence="1" key="1">
    <citation type="submission" date="2021-03" db="EMBL/GenBank/DDBJ databases">
        <authorList>
            <person name="Kim M.K."/>
        </authorList>
    </citation>
    <scope>NUCLEOTIDE SEQUENCE</scope>
    <source>
        <strain evidence="1">BT186</strain>
    </source>
</reference>
<gene>
    <name evidence="1" type="ORF">J0X19_09965</name>
</gene>
<keyword evidence="2" id="KW-1185">Reference proteome</keyword>
<protein>
    <submittedName>
        <fullName evidence="1">Uncharacterized protein</fullName>
    </submittedName>
</protein>
<dbReference type="Proteomes" id="UP000664144">
    <property type="component" value="Unassembled WGS sequence"/>
</dbReference>
<dbReference type="EMBL" id="JAFLQZ010000005">
    <property type="protein sequence ID" value="MBO0358268.1"/>
    <property type="molecule type" value="Genomic_DNA"/>
</dbReference>